<dbReference type="VEuPathDB" id="TrichDB:TVAG_234450"/>
<dbReference type="AlphaFoldDB" id="A2FPQ1"/>
<accession>A2FPQ1</accession>
<reference evidence="1" key="2">
    <citation type="journal article" date="2007" name="Science">
        <title>Draft genome sequence of the sexually transmitted pathogen Trichomonas vaginalis.</title>
        <authorList>
            <person name="Carlton J.M."/>
            <person name="Hirt R.P."/>
            <person name="Silva J.C."/>
            <person name="Delcher A.L."/>
            <person name="Schatz M."/>
            <person name="Zhao Q."/>
            <person name="Wortman J.R."/>
            <person name="Bidwell S.L."/>
            <person name="Alsmark U.C.M."/>
            <person name="Besteiro S."/>
            <person name="Sicheritz-Ponten T."/>
            <person name="Noel C.J."/>
            <person name="Dacks J.B."/>
            <person name="Foster P.G."/>
            <person name="Simillion C."/>
            <person name="Van de Peer Y."/>
            <person name="Miranda-Saavedra D."/>
            <person name="Barton G.J."/>
            <person name="Westrop G.D."/>
            <person name="Mueller S."/>
            <person name="Dessi D."/>
            <person name="Fiori P.L."/>
            <person name="Ren Q."/>
            <person name="Paulsen I."/>
            <person name="Zhang H."/>
            <person name="Bastida-Corcuera F.D."/>
            <person name="Simoes-Barbosa A."/>
            <person name="Brown M.T."/>
            <person name="Hayes R.D."/>
            <person name="Mukherjee M."/>
            <person name="Okumura C.Y."/>
            <person name="Schneider R."/>
            <person name="Smith A.J."/>
            <person name="Vanacova S."/>
            <person name="Villalvazo M."/>
            <person name="Haas B.J."/>
            <person name="Pertea M."/>
            <person name="Feldblyum T.V."/>
            <person name="Utterback T.R."/>
            <person name="Shu C.L."/>
            <person name="Osoegawa K."/>
            <person name="de Jong P.J."/>
            <person name="Hrdy I."/>
            <person name="Horvathova L."/>
            <person name="Zubacova Z."/>
            <person name="Dolezal P."/>
            <person name="Malik S.B."/>
            <person name="Logsdon J.M. Jr."/>
            <person name="Henze K."/>
            <person name="Gupta A."/>
            <person name="Wang C.C."/>
            <person name="Dunne R.L."/>
            <person name="Upcroft J.A."/>
            <person name="Upcroft P."/>
            <person name="White O."/>
            <person name="Salzberg S.L."/>
            <person name="Tang P."/>
            <person name="Chiu C.-H."/>
            <person name="Lee Y.-S."/>
            <person name="Embley T.M."/>
            <person name="Coombs G.H."/>
            <person name="Mottram J.C."/>
            <person name="Tachezy J."/>
            <person name="Fraser-Liggett C.M."/>
            <person name="Johnson P.J."/>
        </authorList>
    </citation>
    <scope>NUCLEOTIDE SEQUENCE [LARGE SCALE GENOMIC DNA]</scope>
    <source>
        <strain evidence="1">G3</strain>
    </source>
</reference>
<name>A2FPQ1_TRIV3</name>
<dbReference type="InParanoid" id="A2FPQ1"/>
<sequence length="291" mass="33905">MHTRFFIPTKKETEQTQVTFDVDANYDEKLTLDQLLEKKSVDALLMQSFQTSGPFEKFLMQNSRSYLLLNLHNFKDEKFDPLTIPNSCYDDIKAALFYELNYEGFVLSTQNGVIGNYHYHPNVFPLLDSLETGIVTPLFYAFLSENKFSGYSEGKIVTQVTDYRFTQPRKSFIFLSIDEKIFQQYIDSKYRHMTNNDRILAEQKTLLMMNPAICTDPNPDVSRLSSIMDENKKIWKNTRQRTEREFKNIPKLPAPARSVVQFNRENMPEKVYAISQISSIIAANCRIMGDK</sequence>
<dbReference type="VEuPathDB" id="TrichDB:TVAGG3_0774740"/>
<evidence type="ECO:0000313" key="2">
    <source>
        <dbReference type="Proteomes" id="UP000001542"/>
    </source>
</evidence>
<dbReference type="EMBL" id="DS113929">
    <property type="protein sequence ID" value="EAX93127.1"/>
    <property type="molecule type" value="Genomic_DNA"/>
</dbReference>
<gene>
    <name evidence="1" type="ORF">TVAG_234450</name>
</gene>
<dbReference type="KEGG" id="tva:4750845"/>
<evidence type="ECO:0000313" key="1">
    <source>
        <dbReference type="EMBL" id="EAX93127.1"/>
    </source>
</evidence>
<keyword evidence="2" id="KW-1185">Reference proteome</keyword>
<dbReference type="RefSeq" id="XP_001306057.1">
    <property type="nucleotide sequence ID" value="XM_001306056.1"/>
</dbReference>
<organism evidence="1 2">
    <name type="scientific">Trichomonas vaginalis (strain ATCC PRA-98 / G3)</name>
    <dbReference type="NCBI Taxonomy" id="412133"/>
    <lineage>
        <taxon>Eukaryota</taxon>
        <taxon>Metamonada</taxon>
        <taxon>Parabasalia</taxon>
        <taxon>Trichomonadida</taxon>
        <taxon>Trichomonadidae</taxon>
        <taxon>Trichomonas</taxon>
    </lineage>
</organism>
<protein>
    <submittedName>
        <fullName evidence="1">Uncharacterized protein</fullName>
    </submittedName>
</protein>
<dbReference type="Proteomes" id="UP000001542">
    <property type="component" value="Unassembled WGS sequence"/>
</dbReference>
<reference evidence="1" key="1">
    <citation type="submission" date="2006-10" db="EMBL/GenBank/DDBJ databases">
        <authorList>
            <person name="Amadeo P."/>
            <person name="Zhao Q."/>
            <person name="Wortman J."/>
            <person name="Fraser-Liggett C."/>
            <person name="Carlton J."/>
        </authorList>
    </citation>
    <scope>NUCLEOTIDE SEQUENCE</scope>
    <source>
        <strain evidence="1">G3</strain>
    </source>
</reference>
<proteinExistence type="predicted"/>